<evidence type="ECO:0000313" key="4">
    <source>
        <dbReference type="EMBL" id="MBE7367461.1"/>
    </source>
</evidence>
<comment type="caution">
    <text evidence="4">The sequence shown here is derived from an EMBL/GenBank/DDBJ whole genome shotgun (WGS) entry which is preliminary data.</text>
</comment>
<dbReference type="Pfam" id="PF13785">
    <property type="entry name" value="DUF4178"/>
    <property type="match status" value="2"/>
</dbReference>
<dbReference type="RefSeq" id="WP_193676065.1">
    <property type="nucleotide sequence ID" value="NZ_JADDIV010000002.1"/>
</dbReference>
<keyword evidence="2" id="KW-0472">Membrane</keyword>
<dbReference type="EMBL" id="JADDIV010000002">
    <property type="protein sequence ID" value="MBE7367461.1"/>
    <property type="molecule type" value="Genomic_DNA"/>
</dbReference>
<evidence type="ECO:0000313" key="5">
    <source>
        <dbReference type="Proteomes" id="UP000806285"/>
    </source>
</evidence>
<organism evidence="4 5">
    <name type="scientific">Ramlibacter pallidus</name>
    <dbReference type="NCBI Taxonomy" id="2780087"/>
    <lineage>
        <taxon>Bacteria</taxon>
        <taxon>Pseudomonadati</taxon>
        <taxon>Pseudomonadota</taxon>
        <taxon>Betaproteobacteria</taxon>
        <taxon>Burkholderiales</taxon>
        <taxon>Comamonadaceae</taxon>
        <taxon>Ramlibacter</taxon>
    </lineage>
</organism>
<feature type="domain" description="DUF4178" evidence="3">
    <location>
        <begin position="65"/>
        <end position="198"/>
    </location>
</feature>
<sequence length="493" mass="53565">MASQRSYTAPCPGCGAPVEFRSAQSTHAVCSFCRSTVVRDGDTLARVGRMAELFDDHSPVQLLARGTWEQRPFTVIGRLQYRSGSGTWTEWNCLFEDGGAAWLAEDNGAYVMAVPATTQREVPRPEHFRIGATTSVNGRSYTVASNEQAALVSAQGELPRLPPLEATFALVELRSADNEVLSVDYGSEPPRLTRGRPVALEELRFTGLREESAKVEKGRQFACPNCGAPVEVRLDDSKSITCRACRSLIDLTQGLGGELRHAEQHEPVEPLIPLGSTGRLQGVHWQVVGYQHRMGTEPDDPDEHFGWDEYLLYNRQRGFCFLVDATDGWSLVKPVTGAPKLSNDMLSATYLGTVYRQQFAYRAETNFVEGEFYWPVERGQVTFNRDYASGGKLLSMEETPRERTWSAGAQVKAATVAAAFGLEKKQELFARSDAGPTTPSGGGGGSGCGTIVLTVLVILVLLAILESCDEDRDGGGGSSGGSSYRGSYGGSHK</sequence>
<dbReference type="Proteomes" id="UP000806285">
    <property type="component" value="Unassembled WGS sequence"/>
</dbReference>
<feature type="transmembrane region" description="Helical" evidence="2">
    <location>
        <begin position="444"/>
        <end position="465"/>
    </location>
</feature>
<keyword evidence="2" id="KW-0812">Transmembrane</keyword>
<evidence type="ECO:0000256" key="2">
    <source>
        <dbReference type="SAM" id="Phobius"/>
    </source>
</evidence>
<feature type="region of interest" description="Disordered" evidence="1">
    <location>
        <begin position="471"/>
        <end position="493"/>
    </location>
</feature>
<evidence type="ECO:0000259" key="3">
    <source>
        <dbReference type="Pfam" id="PF13785"/>
    </source>
</evidence>
<protein>
    <submittedName>
        <fullName evidence="4">DUF4178 domain-containing protein</fullName>
    </submittedName>
</protein>
<keyword evidence="2" id="KW-1133">Transmembrane helix</keyword>
<keyword evidence="5" id="KW-1185">Reference proteome</keyword>
<reference evidence="4 5" key="1">
    <citation type="submission" date="2020-10" db="EMBL/GenBank/DDBJ databases">
        <title>Ramlibacter sp. HM2 16S ribosomal RNA gene Genome sequencing and assembly.</title>
        <authorList>
            <person name="Kang M."/>
        </authorList>
    </citation>
    <scope>NUCLEOTIDE SEQUENCE [LARGE SCALE GENOMIC DNA]</scope>
    <source>
        <strain evidence="4 5">HM2</strain>
    </source>
</reference>
<dbReference type="InterPro" id="IPR025235">
    <property type="entry name" value="DUF4178"/>
</dbReference>
<proteinExistence type="predicted"/>
<evidence type="ECO:0000256" key="1">
    <source>
        <dbReference type="SAM" id="MobiDB-lite"/>
    </source>
</evidence>
<gene>
    <name evidence="4" type="ORF">IM787_07785</name>
</gene>
<accession>A0ABR9S1S5</accession>
<name>A0ABR9S1S5_9BURK</name>
<feature type="domain" description="DUF4178" evidence="3">
    <location>
        <begin position="274"/>
        <end position="412"/>
    </location>
</feature>